<reference evidence="1 2" key="1">
    <citation type="submission" date="2021-02" db="EMBL/GenBank/DDBJ databases">
        <title>Complete genome of Desulfoluna sp. strain ASN36.</title>
        <authorList>
            <person name="Takahashi A."/>
            <person name="Kojima H."/>
            <person name="Fukui M."/>
        </authorList>
    </citation>
    <scope>NUCLEOTIDE SEQUENCE [LARGE SCALE GENOMIC DNA]</scope>
    <source>
        <strain evidence="1 2">ASN36</strain>
    </source>
</reference>
<accession>A0ABM7PFU1</accession>
<proteinExistence type="predicted"/>
<evidence type="ECO:0000313" key="1">
    <source>
        <dbReference type="EMBL" id="BCS96030.1"/>
    </source>
</evidence>
<gene>
    <name evidence="1" type="ORF">DSLASN_16620</name>
</gene>
<evidence type="ECO:0000313" key="2">
    <source>
        <dbReference type="Proteomes" id="UP001320148"/>
    </source>
</evidence>
<name>A0ABM7PFU1_9BACT</name>
<keyword evidence="2" id="KW-1185">Reference proteome</keyword>
<dbReference type="EMBL" id="AP024488">
    <property type="protein sequence ID" value="BCS96030.1"/>
    <property type="molecule type" value="Genomic_DNA"/>
</dbReference>
<dbReference type="RefSeq" id="WP_236892394.1">
    <property type="nucleotide sequence ID" value="NZ_AP024488.1"/>
</dbReference>
<dbReference type="Proteomes" id="UP001320148">
    <property type="component" value="Chromosome"/>
</dbReference>
<protein>
    <submittedName>
        <fullName evidence="1">Uncharacterized protein</fullName>
    </submittedName>
</protein>
<organism evidence="1 2">
    <name type="scientific">Desulfoluna limicola</name>
    <dbReference type="NCBI Taxonomy" id="2810562"/>
    <lineage>
        <taxon>Bacteria</taxon>
        <taxon>Pseudomonadati</taxon>
        <taxon>Thermodesulfobacteriota</taxon>
        <taxon>Desulfobacteria</taxon>
        <taxon>Desulfobacterales</taxon>
        <taxon>Desulfolunaceae</taxon>
        <taxon>Desulfoluna</taxon>
    </lineage>
</organism>
<sequence length="142" mass="15767">MKESSNRHLKVQELCDCYAETDPLKEMSTVAREPSTEEAALKWVALAVLHGVNSNAEKITISKGTSGKVEVTAKYRTTRLPSPGEETGSKILEAIRAITHMEDDEGKIDLALGFRENSMDLKVKVQKNKDREKVSFTFPGDN</sequence>